<organism evidence="3 4">
    <name type="scientific">Spirobacillus cienkowskii</name>
    <dbReference type="NCBI Taxonomy" id="495820"/>
    <lineage>
        <taxon>Bacteria</taxon>
        <taxon>Pseudomonadati</taxon>
        <taxon>Bdellovibrionota</taxon>
        <taxon>Oligoflexia</taxon>
        <taxon>Silvanigrellales</taxon>
        <taxon>Spirobacillus</taxon>
    </lineage>
</organism>
<dbReference type="Gene3D" id="3.40.190.10">
    <property type="entry name" value="Periplasmic binding protein-like II"/>
    <property type="match status" value="2"/>
</dbReference>
<accession>A0A369KN38</accession>
<dbReference type="GO" id="GO:0009228">
    <property type="term" value="P:thiamine biosynthetic process"/>
    <property type="evidence" value="ECO:0007669"/>
    <property type="project" value="InterPro"/>
</dbReference>
<feature type="signal peptide" evidence="1">
    <location>
        <begin position="1"/>
        <end position="25"/>
    </location>
</feature>
<dbReference type="InterPro" id="IPR015168">
    <property type="entry name" value="SsuA/THI5"/>
</dbReference>
<evidence type="ECO:0000256" key="1">
    <source>
        <dbReference type="SAM" id="SignalP"/>
    </source>
</evidence>
<dbReference type="AlphaFoldDB" id="A0A369KN38"/>
<dbReference type="PANTHER" id="PTHR31528:SF3">
    <property type="entry name" value="THIAMINE BIOSYNTHESIS PROTEIN HI_0357-RELATED"/>
    <property type="match status" value="1"/>
</dbReference>
<evidence type="ECO:0000313" key="3">
    <source>
        <dbReference type="EMBL" id="RDB36041.1"/>
    </source>
</evidence>
<feature type="domain" description="SsuA/THI5-like" evidence="2">
    <location>
        <begin position="46"/>
        <end position="259"/>
    </location>
</feature>
<evidence type="ECO:0000259" key="2">
    <source>
        <dbReference type="Pfam" id="PF09084"/>
    </source>
</evidence>
<feature type="chain" id="PRO_5016645079" evidence="1">
    <location>
        <begin position="26"/>
        <end position="330"/>
    </location>
</feature>
<gene>
    <name evidence="3" type="ORF">DCC88_07045</name>
</gene>
<reference evidence="3" key="1">
    <citation type="submission" date="2018-04" db="EMBL/GenBank/DDBJ databases">
        <title>Draft genome sequence of the Candidatus Spirobacillus cienkowskii, a pathogen of freshwater Daphnia species, reconstructed from hemolymph metagenomic reads.</title>
        <authorList>
            <person name="Bresciani L."/>
            <person name="Lemos L.N."/>
            <person name="Wale N."/>
            <person name="Lin J.Y."/>
            <person name="Fernandes G.R."/>
            <person name="Duffy M.A."/>
            <person name="Rodrigues J.M."/>
        </authorList>
    </citation>
    <scope>NUCLEOTIDE SEQUENCE [LARGE SCALE GENOMIC DNA]</scope>
    <source>
        <strain evidence="3">Binning01</strain>
    </source>
</reference>
<dbReference type="Proteomes" id="UP000253934">
    <property type="component" value="Unassembled WGS sequence"/>
</dbReference>
<sequence>MTLFFNKIFKISSILFCCTSNFCYATENGNSNQKKSVTLLLDWKPNTNHLGFYVAQAKGFYKEEGLELNIINPTQSSTVALVAVGKADFGIGYANQFIYAQNKNIPLVSVAGIIYKDTSCFVWRSSLGVKTIKDLEGKRYGGWGSPEEHATLKYIFEKNNASFEKLKMLTIGTFDFLPATLKTVDFTWEYPAWNILAAQLKKVSVQTYCPAEHFPELNKPSPLIFTSKNLIKQDPKRIKQFMRATAKGYQFAIQNPTEAAKIFIKSVPEMDSDLVYASAKMLSPLFQAQGKKWGEQNVTEFVTYANWMKKSKLIQIIPDFNSSITNSFLP</sequence>
<keyword evidence="1" id="KW-0732">Signal</keyword>
<proteinExistence type="predicted"/>
<dbReference type="EMBL" id="QOVW01000068">
    <property type="protein sequence ID" value="RDB36041.1"/>
    <property type="molecule type" value="Genomic_DNA"/>
</dbReference>
<dbReference type="InterPro" id="IPR027939">
    <property type="entry name" value="NMT1/THI5"/>
</dbReference>
<dbReference type="PANTHER" id="PTHR31528">
    <property type="entry name" value="4-AMINO-5-HYDROXYMETHYL-2-METHYLPYRIMIDINE PHOSPHATE SYNTHASE THI11-RELATED"/>
    <property type="match status" value="1"/>
</dbReference>
<dbReference type="SUPFAM" id="SSF53850">
    <property type="entry name" value="Periplasmic binding protein-like II"/>
    <property type="match status" value="1"/>
</dbReference>
<dbReference type="Pfam" id="PF09084">
    <property type="entry name" value="NMT1"/>
    <property type="match status" value="1"/>
</dbReference>
<keyword evidence="4" id="KW-1185">Reference proteome</keyword>
<protein>
    <submittedName>
        <fullName evidence="3">ABC transporter substrate-binding protein</fullName>
    </submittedName>
</protein>
<name>A0A369KN38_9BACT</name>
<evidence type="ECO:0000313" key="4">
    <source>
        <dbReference type="Proteomes" id="UP000253934"/>
    </source>
</evidence>
<comment type="caution">
    <text evidence="3">The sequence shown here is derived from an EMBL/GenBank/DDBJ whole genome shotgun (WGS) entry which is preliminary data.</text>
</comment>